<feature type="transmembrane region" description="Helical" evidence="1">
    <location>
        <begin position="84"/>
        <end position="104"/>
    </location>
</feature>
<dbReference type="Proteomes" id="UP000192472">
    <property type="component" value="Unassembled WGS sequence"/>
</dbReference>
<dbReference type="InterPro" id="IPR006976">
    <property type="entry name" value="VanZ-like"/>
</dbReference>
<dbReference type="AlphaFoldDB" id="A0A1W2GF73"/>
<evidence type="ECO:0000259" key="2">
    <source>
        <dbReference type="Pfam" id="PF04892"/>
    </source>
</evidence>
<organism evidence="3 4">
    <name type="scientific">Reichenbachiella faecimaris</name>
    <dbReference type="NCBI Taxonomy" id="692418"/>
    <lineage>
        <taxon>Bacteria</taxon>
        <taxon>Pseudomonadati</taxon>
        <taxon>Bacteroidota</taxon>
        <taxon>Cytophagia</taxon>
        <taxon>Cytophagales</taxon>
        <taxon>Reichenbachiellaceae</taxon>
        <taxon>Reichenbachiella</taxon>
    </lineage>
</organism>
<name>A0A1W2GF73_REIFA</name>
<feature type="transmembrane region" description="Helical" evidence="1">
    <location>
        <begin position="29"/>
        <end position="50"/>
    </location>
</feature>
<proteinExistence type="predicted"/>
<dbReference type="EMBL" id="FWYF01000002">
    <property type="protein sequence ID" value="SMD34998.1"/>
    <property type="molecule type" value="Genomic_DNA"/>
</dbReference>
<gene>
    <name evidence="3" type="ORF">SAMN04488029_2285</name>
</gene>
<evidence type="ECO:0000313" key="3">
    <source>
        <dbReference type="EMBL" id="SMD34998.1"/>
    </source>
</evidence>
<dbReference type="PANTHER" id="PTHR28008:SF1">
    <property type="entry name" value="DOMAIN PROTEIN, PUTATIVE (AFU_ORTHOLOGUE AFUA_3G10980)-RELATED"/>
    <property type="match status" value="1"/>
</dbReference>
<dbReference type="STRING" id="692418.SAMN04488029_2285"/>
<keyword evidence="1" id="KW-1133">Transmembrane helix</keyword>
<protein>
    <submittedName>
        <fullName evidence="3">VanZ like family protein</fullName>
    </submittedName>
</protein>
<keyword evidence="4" id="KW-1185">Reference proteome</keyword>
<evidence type="ECO:0000256" key="1">
    <source>
        <dbReference type="SAM" id="Phobius"/>
    </source>
</evidence>
<feature type="domain" description="VanZ-like" evidence="2">
    <location>
        <begin position="30"/>
        <end position="104"/>
    </location>
</feature>
<feature type="transmembrane region" description="Helical" evidence="1">
    <location>
        <begin position="57"/>
        <end position="78"/>
    </location>
</feature>
<dbReference type="NCBIfam" id="NF037970">
    <property type="entry name" value="vanZ_1"/>
    <property type="match status" value="1"/>
</dbReference>
<sequence>MAIGWTCAILFATLSPSSGEPLFEFPIPHLDKLVHFGLFFIHALLMALALDVKKEYLVIFSLGVILAVVTEGLQTFVPSRQTDLLDGIADVCGTTLGMIFVYLVQNQGVKR</sequence>
<keyword evidence="1" id="KW-0812">Transmembrane</keyword>
<evidence type="ECO:0000313" key="4">
    <source>
        <dbReference type="Proteomes" id="UP000192472"/>
    </source>
</evidence>
<dbReference type="Pfam" id="PF04892">
    <property type="entry name" value="VanZ"/>
    <property type="match status" value="1"/>
</dbReference>
<accession>A0A1W2GF73</accession>
<keyword evidence="1" id="KW-0472">Membrane</keyword>
<dbReference type="PANTHER" id="PTHR28008">
    <property type="entry name" value="DOMAIN PROTEIN, PUTATIVE (AFU_ORTHOLOGUE AFUA_3G10980)-RELATED"/>
    <property type="match status" value="1"/>
</dbReference>
<reference evidence="3 4" key="1">
    <citation type="submission" date="2017-04" db="EMBL/GenBank/DDBJ databases">
        <authorList>
            <person name="Afonso C.L."/>
            <person name="Miller P.J."/>
            <person name="Scott M.A."/>
            <person name="Spackman E."/>
            <person name="Goraichik I."/>
            <person name="Dimitrov K.M."/>
            <person name="Suarez D.L."/>
            <person name="Swayne D.E."/>
        </authorList>
    </citation>
    <scope>NUCLEOTIDE SEQUENCE [LARGE SCALE GENOMIC DNA]</scope>
    <source>
        <strain evidence="3 4">DSM 26133</strain>
    </source>
</reference>